<dbReference type="HOGENOM" id="CLU_2620083_0_0_6"/>
<evidence type="ECO:0000313" key="1">
    <source>
        <dbReference type="EMBL" id="AAN53749.1"/>
    </source>
</evidence>
<reference evidence="1 2" key="2">
    <citation type="journal article" date="2005" name="Proteomics">
        <title>Global detection and characterization of hypothetical proteins in Shewanella oneidensis MR-1 using LC-MS based proteomics.</title>
        <authorList>
            <person name="Elias D.A."/>
            <person name="Monroe M.E."/>
            <person name="Marshall M.J."/>
            <person name="Romine M.F."/>
            <person name="Belieav A.S."/>
            <person name="Fredrickson J.K."/>
            <person name="Anderson G.A."/>
            <person name="Smith R.D."/>
            <person name="Lipton M.S."/>
        </authorList>
    </citation>
    <scope>NUCLEOTIDE SEQUENCE [LARGE SCALE GENOMIC DNA]</scope>
    <source>
        <strain evidence="2">ATCC 700550 / JCM 31522 / CIP 106686 / LMG 19005 / NCIMB 14063 / MR-1</strain>
    </source>
</reference>
<dbReference type="EMBL" id="AE014299">
    <property type="protein sequence ID" value="AAN53749.1"/>
    <property type="molecule type" value="Genomic_DNA"/>
</dbReference>
<dbReference type="KEGG" id="son:SO_0671"/>
<reference evidence="1 2" key="3">
    <citation type="journal article" date="2008" name="Appl. Environ. Microbiol.">
        <title>Identification of mobile elements and pseudogenes in the Shewanella oneidensis MR-1 genome.</title>
        <authorList>
            <person name="Romine M.F."/>
            <person name="Carlson T.S."/>
            <person name="Norbeck A.D."/>
            <person name="McCue L.A."/>
            <person name="Lipton M.S."/>
        </authorList>
    </citation>
    <scope>NUCLEOTIDE SEQUENCE [LARGE SCALE GENOMIC DNA]</scope>
    <source>
        <strain evidence="2">ATCC 700550 / JCM 31522 / CIP 106686 / LMG 19005 / NCIMB 14063 / MR-1</strain>
    </source>
</reference>
<keyword evidence="2" id="KW-1185">Reference proteome</keyword>
<evidence type="ECO:0000313" key="2">
    <source>
        <dbReference type="Proteomes" id="UP000008186"/>
    </source>
</evidence>
<dbReference type="STRING" id="211586.SO_0671"/>
<organism evidence="1 2">
    <name type="scientific">Shewanella oneidensis (strain ATCC 700550 / JCM 31522 / CIP 106686 / LMG 19005 / NCIMB 14063 / MR-1)</name>
    <dbReference type="NCBI Taxonomy" id="211586"/>
    <lineage>
        <taxon>Bacteria</taxon>
        <taxon>Pseudomonadati</taxon>
        <taxon>Pseudomonadota</taxon>
        <taxon>Gammaproteobacteria</taxon>
        <taxon>Alteromonadales</taxon>
        <taxon>Shewanellaceae</taxon>
        <taxon>Shewanella</taxon>
    </lineage>
</organism>
<reference evidence="1 2" key="4">
    <citation type="journal article" date="2011" name="BMC Genomics">
        <title>Genome-wide protein localization prediction strategies for gram negative bacteria.</title>
        <authorList>
            <person name="Romine M.F."/>
        </authorList>
    </citation>
    <scope>NUCLEOTIDE SEQUENCE [LARGE SCALE GENOMIC DNA]</scope>
    <source>
        <strain evidence="2">ATCC 700550 / JCM 31522 / CIP 106686 / LMG 19005 / NCIMB 14063 / MR-1</strain>
    </source>
</reference>
<dbReference type="BioCyc" id="SONE211586:G1GMP-635-MONOMER"/>
<gene>
    <name evidence="1" type="ordered locus">SO_0671</name>
</gene>
<proteinExistence type="predicted"/>
<dbReference type="OrthoDB" id="9864305at2"/>
<dbReference type="Proteomes" id="UP000008186">
    <property type="component" value="Chromosome"/>
</dbReference>
<protein>
    <submittedName>
        <fullName evidence="1">Mu phage uncharacterized protein</fullName>
    </submittedName>
</protein>
<dbReference type="PATRIC" id="fig|1028802.3.peg.495"/>
<dbReference type="AlphaFoldDB" id="Q8EJ04"/>
<dbReference type="PaxDb" id="211586-SO_0671"/>
<dbReference type="RefSeq" id="WP_011070995.1">
    <property type="nucleotide sequence ID" value="NC_004347.2"/>
</dbReference>
<sequence length="78" mass="8663">MGCTSFFNEAVTLDNNPGVRCKPQQVEVVDNHLVPEIVIGPLDDAYAGVYATFNDGKQFERFVEAVNDLHERLKGGHE</sequence>
<reference evidence="1 2" key="1">
    <citation type="journal article" date="2002" name="Nat. Biotechnol.">
        <title>Genome sequence of the dissimilatory metal ion-reducing bacterium Shewanella oneidensis.</title>
        <authorList>
            <person name="Heidelberg J.F."/>
            <person name="Paulsen I.T."/>
            <person name="Nelson K.E."/>
            <person name="Gaidos E.J."/>
            <person name="Nelson W.C."/>
            <person name="Read T.D."/>
            <person name="Eisen J.A."/>
            <person name="Seshadri R."/>
            <person name="Ward N."/>
            <person name="Methe B."/>
            <person name="Clayton R.A."/>
            <person name="Meyer T."/>
            <person name="Tsapin A."/>
            <person name="Scott J."/>
            <person name="Beanan M."/>
            <person name="Brinkac L."/>
            <person name="Daugherty S."/>
            <person name="DeBoy R.T."/>
            <person name="Dodson R.J."/>
            <person name="Durkin A.S."/>
            <person name="Haft D.H."/>
            <person name="Kolonay J.F."/>
            <person name="Madupu R."/>
            <person name="Peterson J.D."/>
            <person name="Umayam L.A."/>
            <person name="White O."/>
            <person name="Wolf A.M."/>
            <person name="Vamathevan J."/>
            <person name="Weidman J."/>
            <person name="Impraim M."/>
            <person name="Lee K."/>
            <person name="Berry K."/>
            <person name="Lee C."/>
            <person name="Mueller J."/>
            <person name="Khouri H."/>
            <person name="Gill J."/>
            <person name="Utterback T.R."/>
            <person name="McDonald L.A."/>
            <person name="Feldblyum T.V."/>
            <person name="Smith H.O."/>
            <person name="Venter J.C."/>
            <person name="Nealson K.H."/>
            <person name="Fraser C.M."/>
        </authorList>
    </citation>
    <scope>NUCLEOTIDE SEQUENCE [LARGE SCALE GENOMIC DNA]</scope>
    <source>
        <strain evidence="2">ATCC 700550 / JCM 31522 / CIP 106686 / LMG 19005 / NCIMB 14063 / MR-1</strain>
    </source>
</reference>
<accession>Q8EJ04</accession>
<name>Q8EJ04_SHEON</name>